<dbReference type="EMBL" id="JAQIZZ010000008">
    <property type="protein sequence ID" value="KAJ5525106.1"/>
    <property type="molecule type" value="Genomic_DNA"/>
</dbReference>
<keyword evidence="4" id="KW-0274">FAD</keyword>
<gene>
    <name evidence="5" type="ORF">N7494_011756</name>
</gene>
<evidence type="ECO:0000256" key="2">
    <source>
        <dbReference type="ARBA" id="ARBA00010139"/>
    </source>
</evidence>
<evidence type="ECO:0000313" key="6">
    <source>
        <dbReference type="Proteomes" id="UP001220324"/>
    </source>
</evidence>
<protein>
    <recommendedName>
        <fullName evidence="7">Baeyer-Villiger monooxygenase</fullName>
    </recommendedName>
</protein>
<dbReference type="SUPFAM" id="SSF51905">
    <property type="entry name" value="FAD/NAD(P)-binding domain"/>
    <property type="match status" value="2"/>
</dbReference>
<dbReference type="Gene3D" id="3.50.50.60">
    <property type="entry name" value="FAD/NAD(P)-binding domain"/>
    <property type="match status" value="2"/>
</dbReference>
<dbReference type="InterPro" id="IPR036188">
    <property type="entry name" value="FAD/NAD-bd_sf"/>
</dbReference>
<evidence type="ECO:0000256" key="1">
    <source>
        <dbReference type="ARBA" id="ARBA00001974"/>
    </source>
</evidence>
<evidence type="ECO:0000313" key="5">
    <source>
        <dbReference type="EMBL" id="KAJ5525106.1"/>
    </source>
</evidence>
<proteinExistence type="inferred from homology"/>
<sequence>MSFGGKESPIKVMIIGAGFSGLAMACQLQRKLKCDDYVIYERSSAPGGAWWANKYPGCAVDIPAVFYSLSFAPNPEFSKVFPSRAEILDYFNNVAERFNVPRHVIPNTEWEGAYWQDLTNTWLVKLKNLSTGDTFYQECNMLISAVGGLVNPNQFDVPGVDTFKGDIIHTARWNDDISLCQKDVIVVGNGCSAAQLIPAIADEPRSISQFIRTPQHYLENDNMKVNDTWRFIFRHVPGALWLSRMIVFIYLEGTAVRFNTGKNGVKARNESADRSNEYIRQTAPAKCWSFLTPTYELGCKRRIFDNCKYIGCLQRSNIHLTDDPIVAVQSQSILTKSGQEHPADIILLATGFSLTQYDVEVVGCNGRTRQEHWGDFGYKEAYKSIAMSGFPNFFYVLGPNSGKGHTSTIYSIENYVDLIIQVIAPVLKDHASSVEVKSDRERIYNEMLHEAITKTVFNNSCGSYFIDQKTQKNWFIYPWSSFTMWYSTHWSRADDWVYNVSAQAVKKKQRTHSSFLPLALMFGLVLFTYMTSQIMMETIIGYHNNDHVIDPDLHVMDDLRLKTDI</sequence>
<dbReference type="PANTHER" id="PTHR42877">
    <property type="entry name" value="L-ORNITHINE N(5)-MONOOXYGENASE-RELATED"/>
    <property type="match status" value="1"/>
</dbReference>
<evidence type="ECO:0000256" key="4">
    <source>
        <dbReference type="ARBA" id="ARBA00022827"/>
    </source>
</evidence>
<dbReference type="PROSITE" id="PS51257">
    <property type="entry name" value="PROKAR_LIPOPROTEIN"/>
    <property type="match status" value="1"/>
</dbReference>
<organism evidence="5 6">
    <name type="scientific">Penicillium frequentans</name>
    <dbReference type="NCBI Taxonomy" id="3151616"/>
    <lineage>
        <taxon>Eukaryota</taxon>
        <taxon>Fungi</taxon>
        <taxon>Dikarya</taxon>
        <taxon>Ascomycota</taxon>
        <taxon>Pezizomycotina</taxon>
        <taxon>Eurotiomycetes</taxon>
        <taxon>Eurotiomycetidae</taxon>
        <taxon>Eurotiales</taxon>
        <taxon>Aspergillaceae</taxon>
        <taxon>Penicillium</taxon>
    </lineage>
</organism>
<keyword evidence="3" id="KW-0285">Flavoprotein</keyword>
<keyword evidence="6" id="KW-1185">Reference proteome</keyword>
<comment type="caution">
    <text evidence="5">The sequence shown here is derived from an EMBL/GenBank/DDBJ whole genome shotgun (WGS) entry which is preliminary data.</text>
</comment>
<comment type="cofactor">
    <cofactor evidence="1">
        <name>FAD</name>
        <dbReference type="ChEBI" id="CHEBI:57692"/>
    </cofactor>
</comment>
<comment type="similarity">
    <text evidence="2">Belongs to the FAD-binding monooxygenase family.</text>
</comment>
<evidence type="ECO:0008006" key="7">
    <source>
        <dbReference type="Google" id="ProtNLM"/>
    </source>
</evidence>
<dbReference type="AlphaFoldDB" id="A0AAD6CKU7"/>
<dbReference type="Pfam" id="PF13450">
    <property type="entry name" value="NAD_binding_8"/>
    <property type="match status" value="1"/>
</dbReference>
<evidence type="ECO:0000256" key="3">
    <source>
        <dbReference type="ARBA" id="ARBA00022630"/>
    </source>
</evidence>
<dbReference type="PANTHER" id="PTHR42877:SF5">
    <property type="entry name" value="L-ORNITHINE N(5)-MONOOXYGENASE-RELATED"/>
    <property type="match status" value="1"/>
</dbReference>
<dbReference type="Proteomes" id="UP001220324">
    <property type="component" value="Unassembled WGS sequence"/>
</dbReference>
<name>A0AAD6CKU7_9EURO</name>
<accession>A0AAD6CKU7</accession>
<dbReference type="InterPro" id="IPR051209">
    <property type="entry name" value="FAD-bind_Monooxygenase_sf"/>
</dbReference>
<reference evidence="5 6" key="1">
    <citation type="journal article" date="2023" name="IMA Fungus">
        <title>Comparative genomic study of the Penicillium genus elucidates a diverse pangenome and 15 lateral gene transfer events.</title>
        <authorList>
            <person name="Petersen C."/>
            <person name="Sorensen T."/>
            <person name="Nielsen M.R."/>
            <person name="Sondergaard T.E."/>
            <person name="Sorensen J.L."/>
            <person name="Fitzpatrick D.A."/>
            <person name="Frisvad J.C."/>
            <person name="Nielsen K.L."/>
        </authorList>
    </citation>
    <scope>NUCLEOTIDE SEQUENCE [LARGE SCALE GENOMIC DNA]</scope>
    <source>
        <strain evidence="5 6">IBT 35679</strain>
    </source>
</reference>